<dbReference type="EMBL" id="DAAWCK010000008">
    <property type="protein sequence ID" value="HAF7256752.1"/>
    <property type="molecule type" value="Genomic_DNA"/>
</dbReference>
<dbReference type="AlphaFoldDB" id="A0A3T2YJF2"/>
<evidence type="ECO:0000313" key="6">
    <source>
        <dbReference type="EMBL" id="ECU8395370.1"/>
    </source>
</evidence>
<dbReference type="EMBL" id="AAHNRG010000012">
    <property type="protein sequence ID" value="EBY2811626.1"/>
    <property type="molecule type" value="Genomic_DNA"/>
</dbReference>
<dbReference type="Proteomes" id="UP000839597">
    <property type="component" value="Unassembled WGS sequence"/>
</dbReference>
<sequence>MAKVDVKCPFCAQTASVKKYGPGSAGHQHYRCQACCRSFQVDYEYRACQPGMKGQVVDLAMYNAGIRNPQGLAINPWSGALWLHEHGPRGGDEINIPEKGKNYGWPLATWGVNYSGLKVPEAKGEIVEGTEQPVYYWKDSPAISGMAFYASDVFAPWRHKLFIGALKDKEVIVMRVNGNTVTEEDCILCDRKQRIYDVRVGPDGYLYVLTDESDGQLLKVSPSLEAAATR</sequence>
<dbReference type="EMBL" id="AAMJPF010000008">
    <property type="protein sequence ID" value="EDI0271145.1"/>
    <property type="molecule type" value="Genomic_DNA"/>
</dbReference>
<evidence type="ECO:0008006" key="14">
    <source>
        <dbReference type="Google" id="ProtNLM"/>
    </source>
</evidence>
<evidence type="ECO:0000313" key="4">
    <source>
        <dbReference type="EMBL" id="EBY2811626.1"/>
    </source>
</evidence>
<dbReference type="EMBL" id="AAMFVA010000001">
    <property type="protein sequence ID" value="EDG9351654.1"/>
    <property type="molecule type" value="Genomic_DNA"/>
</dbReference>
<dbReference type="Gene3D" id="2.120.10.30">
    <property type="entry name" value="TolB, C-terminal domain"/>
    <property type="match status" value="1"/>
</dbReference>
<feature type="domain" description="InsA N-terminal zinc ribbon" evidence="1">
    <location>
        <begin position="1"/>
        <end position="35"/>
    </location>
</feature>
<dbReference type="InterPro" id="IPR011041">
    <property type="entry name" value="Quinoprot_gluc/sorb_DH_b-prop"/>
</dbReference>
<dbReference type="GO" id="GO:0006313">
    <property type="term" value="P:DNA transposition"/>
    <property type="evidence" value="ECO:0007669"/>
    <property type="project" value="InterPro"/>
</dbReference>
<dbReference type="InterPro" id="IPR003220">
    <property type="entry name" value="InsA_N_dom_Znf"/>
</dbReference>
<reference evidence="11" key="4">
    <citation type="submission" date="2018-07" db="EMBL/GenBank/DDBJ databases">
        <authorList>
            <consortium name="NCBI Pathogen Detection Project"/>
        </authorList>
    </citation>
    <scope>NUCLEOTIDE SEQUENCE</scope>
    <source>
        <strain evidence="11">13-2237</strain>
    </source>
</reference>
<evidence type="ECO:0000313" key="11">
    <source>
        <dbReference type="EMBL" id="HAF7256752.1"/>
    </source>
</evidence>
<evidence type="ECO:0000259" key="2">
    <source>
        <dbReference type="Pfam" id="PF07995"/>
    </source>
</evidence>
<dbReference type="SUPFAM" id="SSF50952">
    <property type="entry name" value="Soluble quinoprotein glucose dehydrogenase"/>
    <property type="match status" value="1"/>
</dbReference>
<organism evidence="3">
    <name type="scientific">Salmonella enterica subsp. enterica serovar Panama</name>
    <dbReference type="NCBI Taxonomy" id="29472"/>
    <lineage>
        <taxon>Bacteria</taxon>
        <taxon>Pseudomonadati</taxon>
        <taxon>Pseudomonadota</taxon>
        <taxon>Gammaproteobacteria</taxon>
        <taxon>Enterobacterales</taxon>
        <taxon>Enterobacteriaceae</taxon>
        <taxon>Salmonella</taxon>
    </lineage>
</organism>
<dbReference type="InterPro" id="IPR012938">
    <property type="entry name" value="Glc/Sorbosone_DH"/>
</dbReference>
<dbReference type="EMBL" id="AAGTPA010000015">
    <property type="protein sequence ID" value="EBR8434182.1"/>
    <property type="molecule type" value="Genomic_DNA"/>
</dbReference>
<dbReference type="InterPro" id="IPR011042">
    <property type="entry name" value="6-blade_b-propeller_TolB-like"/>
</dbReference>
<dbReference type="EMBL" id="AALLIO010000026">
    <property type="protein sequence ID" value="EDA8188104.1"/>
    <property type="molecule type" value="Genomic_DNA"/>
</dbReference>
<dbReference type="EMBL" id="AAHXAU010000004">
    <property type="protein sequence ID" value="ECB2719097.1"/>
    <property type="molecule type" value="Genomic_DNA"/>
</dbReference>
<reference evidence="5" key="6">
    <citation type="submission" date="2019-02" db="EMBL/GenBank/DDBJ databases">
        <authorList>
            <consortium name="GenomeTrakr network: Whole genome sequencing for foodborne pathogen traceback"/>
        </authorList>
    </citation>
    <scope>NUCLEOTIDE SEQUENCE</scope>
    <source>
        <strain evidence="5">FSIS11917443</strain>
    </source>
</reference>
<comment type="caution">
    <text evidence="3">The sequence shown here is derived from an EMBL/GenBank/DDBJ whole genome shotgun (WGS) entry which is preliminary data.</text>
</comment>
<evidence type="ECO:0000259" key="1">
    <source>
        <dbReference type="Pfam" id="PF03811"/>
    </source>
</evidence>
<dbReference type="Pfam" id="PF07995">
    <property type="entry name" value="GSDH"/>
    <property type="match status" value="1"/>
</dbReference>
<evidence type="ECO:0000313" key="3">
    <source>
        <dbReference type="EMBL" id="EBR8434182.1"/>
    </source>
</evidence>
<dbReference type="PANTHER" id="PTHR47923">
    <property type="entry name" value="INSERTION ELEMENT IS1 1 PROTEIN INSA-RELATED"/>
    <property type="match status" value="1"/>
</dbReference>
<evidence type="ECO:0000313" key="12">
    <source>
        <dbReference type="EMBL" id="TRS92781.1"/>
    </source>
</evidence>
<evidence type="ECO:0000313" key="5">
    <source>
        <dbReference type="EMBL" id="ECB2719097.1"/>
    </source>
</evidence>
<reference evidence="6" key="5">
    <citation type="submission" date="2018-07" db="EMBL/GenBank/DDBJ databases">
        <authorList>
            <consortium name="PulseNet: The National Subtyping Network for Foodborne Disease Surveillance"/>
            <person name="Tarr C.L."/>
            <person name="Trees E."/>
            <person name="Katz L.S."/>
            <person name="Carleton-Romer H.A."/>
            <person name="Stroika S."/>
            <person name="Kucerova Z."/>
            <person name="Roache K.F."/>
            <person name="Sabol A.L."/>
            <person name="Besser J."/>
            <person name="Gerner-Smidt P."/>
        </authorList>
    </citation>
    <scope>NUCLEOTIDE SEQUENCE</scope>
    <source>
        <strain evidence="7">PNUSAS001246</strain>
        <strain evidence="6">PNUSAS007980</strain>
        <strain evidence="9">PNUSAS011022</strain>
    </source>
</reference>
<reference evidence="12 13" key="2">
    <citation type="submission" date="2018-06" db="EMBL/GenBank/DDBJ databases">
        <title>Investigation of an outbreak of Salmonella Panama causing invasive infection in children in Taiwan.</title>
        <authorList>
            <person name="Feng Y."/>
            <person name="Chiu C.-H."/>
        </authorList>
    </citation>
    <scope>NUCLEOTIDE SEQUENCE [LARGE SCALE GENOMIC DNA]</scope>
    <source>
        <strain evidence="12 13">B79</strain>
    </source>
</reference>
<reference evidence="3" key="3">
    <citation type="submission" date="2018-06" db="EMBL/GenBank/DDBJ databases">
        <authorList>
            <person name="Ashton P.M."/>
            <person name="Dallman T."/>
            <person name="Nair S."/>
            <person name="De Pinna E."/>
            <person name="Peters T."/>
            <person name="Grant K."/>
        </authorList>
    </citation>
    <scope>NUCLEOTIDE SEQUENCE [LARGE SCALE GENOMIC DNA]</scope>
    <source>
        <strain evidence="8">116565</strain>
        <strain evidence="4">245122</strain>
        <strain evidence="10">333397</strain>
        <strain evidence="3">449454</strain>
    </source>
</reference>
<evidence type="ECO:0000313" key="9">
    <source>
        <dbReference type="EMBL" id="EDG9351654.1"/>
    </source>
</evidence>
<name>A0A3T2YJF2_SALET</name>
<reference evidence="11" key="1">
    <citation type="journal article" date="2018" name="Genome Biol.">
        <title>SKESA: strategic k-mer extension for scrupulous assemblies.</title>
        <authorList>
            <person name="Souvorov A."/>
            <person name="Agarwala R."/>
            <person name="Lipman D.J."/>
        </authorList>
    </citation>
    <scope>NUCLEOTIDE SEQUENCE</scope>
    <source>
        <strain evidence="11">13-2237</strain>
    </source>
</reference>
<evidence type="ECO:0000313" key="8">
    <source>
        <dbReference type="EMBL" id="EDA8188104.1"/>
    </source>
</evidence>
<dbReference type="Pfam" id="PF03811">
    <property type="entry name" value="Zn_ribbon_InsA"/>
    <property type="match status" value="1"/>
</dbReference>
<accession>A0A3T2YJF2</accession>
<dbReference type="EMBL" id="QLHR01000009">
    <property type="protein sequence ID" value="TRS92781.1"/>
    <property type="molecule type" value="Genomic_DNA"/>
</dbReference>
<dbReference type="InterPro" id="IPR051252">
    <property type="entry name" value="IS1_transposase_InsA"/>
</dbReference>
<dbReference type="EMBL" id="AAKZQX010000004">
    <property type="protein sequence ID" value="ECX6031970.1"/>
    <property type="molecule type" value="Genomic_DNA"/>
</dbReference>
<feature type="domain" description="Glucose/Sorbosone dehydrogenase" evidence="2">
    <location>
        <begin position="55"/>
        <end position="219"/>
    </location>
</feature>
<evidence type="ECO:0000313" key="13">
    <source>
        <dbReference type="Proteomes" id="UP000319682"/>
    </source>
</evidence>
<dbReference type="PANTHER" id="PTHR47923:SF1">
    <property type="entry name" value="INSERTION ELEMENT IS1 1 PROTEIN INSA-RELATED"/>
    <property type="match status" value="1"/>
</dbReference>
<evidence type="ECO:0000313" key="7">
    <source>
        <dbReference type="EMBL" id="ECX6031970.1"/>
    </source>
</evidence>
<proteinExistence type="predicted"/>
<evidence type="ECO:0000313" key="10">
    <source>
        <dbReference type="EMBL" id="EDI0271145.1"/>
    </source>
</evidence>
<dbReference type="EMBL" id="AAKRFC010000004">
    <property type="protein sequence ID" value="ECU8395370.1"/>
    <property type="molecule type" value="Genomic_DNA"/>
</dbReference>
<protein>
    <recommendedName>
        <fullName evidence="14">Glucose/Sorbosone dehydrogenase domain-containing protein</fullName>
    </recommendedName>
</protein>
<dbReference type="Proteomes" id="UP000319682">
    <property type="component" value="Unassembled WGS sequence"/>
</dbReference>
<gene>
    <name evidence="8" type="ORF">A4I59_15165</name>
    <name evidence="7" type="ORF">ATT75_04055</name>
    <name evidence="9" type="ORF">B9668_04365</name>
    <name evidence="6" type="ORF">BZZ78_09105</name>
    <name evidence="10" type="ORF">CC707_08360</name>
    <name evidence="12" type="ORF">DNP18_15220</name>
    <name evidence="3" type="ORF">DOI44_14345</name>
    <name evidence="4" type="ORF">DVF77_11450</name>
    <name evidence="5" type="ORF">EVY66_05845</name>
    <name evidence="11" type="ORF">G9X39_001406</name>
</gene>